<keyword evidence="4 6" id="KW-0472">Membrane</keyword>
<dbReference type="InterPro" id="IPR019533">
    <property type="entry name" value="Peptidase_S26"/>
</dbReference>
<comment type="caution">
    <text evidence="7">The sequence shown here is derived from an EMBL/GenBank/DDBJ whole genome shotgun (WGS) entry which is preliminary data.</text>
</comment>
<keyword evidence="8" id="KW-1185">Reference proteome</keyword>
<sequence>MTHHVIPEEAEGVGDSQPTGPLWWIKTIVSWTALLAATAILLVAVLIPKIAGAQPYTILTPSMVPTYPPGTLVVVKPTDDIGIGTVITYQLQSGLPEVVTHRVVGTAFDDDGERRYIARGDANDVPDQSPVQPAQVRGSVWYSIPYLGYVNNWLTGSTRTAVVGIAAGVLIGYAAWQFASAARERSKKKSA</sequence>
<dbReference type="PANTHER" id="PTHR10806:SF6">
    <property type="entry name" value="SIGNAL PEPTIDASE COMPLEX CATALYTIC SUBUNIT SEC11"/>
    <property type="match status" value="1"/>
</dbReference>
<reference evidence="7 8" key="1">
    <citation type="submission" date="2021-01" db="EMBL/GenBank/DDBJ databases">
        <title>Genomics of switchgrass bacterial isolates.</title>
        <authorList>
            <person name="Shade A."/>
        </authorList>
    </citation>
    <scope>NUCLEOTIDE SEQUENCE [LARGE SCALE GENOMIC DNA]</scope>
    <source>
        <strain evidence="7 8">PvP111</strain>
    </source>
</reference>
<dbReference type="InterPro" id="IPR001733">
    <property type="entry name" value="Peptidase_S26B"/>
</dbReference>
<gene>
    <name evidence="7" type="ORF">JOE42_002692</name>
</gene>
<evidence type="ECO:0000256" key="2">
    <source>
        <dbReference type="ARBA" id="ARBA00022692"/>
    </source>
</evidence>
<evidence type="ECO:0000256" key="1">
    <source>
        <dbReference type="ARBA" id="ARBA00004370"/>
    </source>
</evidence>
<feature type="transmembrane region" description="Helical" evidence="6">
    <location>
        <begin position="28"/>
        <end position="47"/>
    </location>
</feature>
<keyword evidence="7" id="KW-0378">Hydrolase</keyword>
<evidence type="ECO:0000256" key="4">
    <source>
        <dbReference type="ARBA" id="ARBA00023136"/>
    </source>
</evidence>
<proteinExistence type="predicted"/>
<dbReference type="CDD" id="cd06530">
    <property type="entry name" value="S26_SPase_I"/>
    <property type="match status" value="1"/>
</dbReference>
<evidence type="ECO:0000256" key="3">
    <source>
        <dbReference type="ARBA" id="ARBA00022989"/>
    </source>
</evidence>
<dbReference type="EC" id="3.4.21.89" evidence="5"/>
<dbReference type="SUPFAM" id="SSF51306">
    <property type="entry name" value="LexA/Signal peptidase"/>
    <property type="match status" value="1"/>
</dbReference>
<dbReference type="GO" id="GO:0016787">
    <property type="term" value="F:hydrolase activity"/>
    <property type="evidence" value="ECO:0007669"/>
    <property type="project" value="UniProtKB-KW"/>
</dbReference>
<keyword evidence="2 6" id="KW-0812">Transmembrane</keyword>
<dbReference type="InterPro" id="IPR036286">
    <property type="entry name" value="LexA/Signal_pep-like_sf"/>
</dbReference>
<evidence type="ECO:0000256" key="5">
    <source>
        <dbReference type="NCBIfam" id="TIGR02228"/>
    </source>
</evidence>
<organism evidence="7 8">
    <name type="scientific">Rhodococcoides corynebacterioides</name>
    <dbReference type="NCBI Taxonomy" id="53972"/>
    <lineage>
        <taxon>Bacteria</taxon>
        <taxon>Bacillati</taxon>
        <taxon>Actinomycetota</taxon>
        <taxon>Actinomycetes</taxon>
        <taxon>Mycobacteriales</taxon>
        <taxon>Nocardiaceae</taxon>
        <taxon>Rhodococcoides</taxon>
    </lineage>
</organism>
<dbReference type="RefSeq" id="WP_204868891.1">
    <property type="nucleotide sequence ID" value="NZ_JAFBBK010000001.1"/>
</dbReference>
<dbReference type="EMBL" id="JAFBBK010000001">
    <property type="protein sequence ID" value="MBM7415959.1"/>
    <property type="molecule type" value="Genomic_DNA"/>
</dbReference>
<comment type="subcellular location">
    <subcellularLocation>
        <location evidence="1">Membrane</location>
    </subcellularLocation>
</comment>
<evidence type="ECO:0000256" key="6">
    <source>
        <dbReference type="SAM" id="Phobius"/>
    </source>
</evidence>
<name>A0ABS2KVJ5_9NOCA</name>
<keyword evidence="3 6" id="KW-1133">Transmembrane helix</keyword>
<evidence type="ECO:0000313" key="8">
    <source>
        <dbReference type="Proteomes" id="UP000703038"/>
    </source>
</evidence>
<dbReference type="Proteomes" id="UP000703038">
    <property type="component" value="Unassembled WGS sequence"/>
</dbReference>
<evidence type="ECO:0000313" key="7">
    <source>
        <dbReference type="EMBL" id="MBM7415959.1"/>
    </source>
</evidence>
<dbReference type="PANTHER" id="PTHR10806">
    <property type="entry name" value="SIGNAL PEPTIDASE COMPLEX CATALYTIC SUBUNIT SEC11"/>
    <property type="match status" value="1"/>
</dbReference>
<protein>
    <recommendedName>
        <fullName evidence="5">Signal peptidase I</fullName>
        <ecNumber evidence="5">3.4.21.89</ecNumber>
    </recommendedName>
</protein>
<dbReference type="NCBIfam" id="TIGR02228">
    <property type="entry name" value="sigpep_I_arch"/>
    <property type="match status" value="1"/>
</dbReference>
<accession>A0ABS2KVJ5</accession>